<dbReference type="EMBL" id="CP018145">
    <property type="protein sequence ID" value="ASJ54485.1"/>
    <property type="molecule type" value="Genomic_DNA"/>
</dbReference>
<organism evidence="2 3">
    <name type="scientific">Brevibacillus formosus</name>
    <dbReference type="NCBI Taxonomy" id="54913"/>
    <lineage>
        <taxon>Bacteria</taxon>
        <taxon>Bacillati</taxon>
        <taxon>Bacillota</taxon>
        <taxon>Bacilli</taxon>
        <taxon>Bacillales</taxon>
        <taxon>Paenibacillaceae</taxon>
        <taxon>Brevibacillus</taxon>
    </lineage>
</organism>
<keyword evidence="1" id="KW-0472">Membrane</keyword>
<dbReference type="PANTHER" id="PTHR36832">
    <property type="entry name" value="SLR1174 PROTEIN-RELATED"/>
    <property type="match status" value="1"/>
</dbReference>
<keyword evidence="1" id="KW-0812">Transmembrane</keyword>
<dbReference type="Proteomes" id="UP000197781">
    <property type="component" value="Chromosome"/>
</dbReference>
<accession>A0A220MHT8</accession>
<dbReference type="RefSeq" id="WP_088908227.1">
    <property type="nucleotide sequence ID" value="NZ_CP018145.1"/>
</dbReference>
<keyword evidence="1" id="KW-1133">Transmembrane helix</keyword>
<evidence type="ECO:0000313" key="2">
    <source>
        <dbReference type="EMBL" id="ASJ54485.1"/>
    </source>
</evidence>
<feature type="transmembrane region" description="Helical" evidence="1">
    <location>
        <begin position="174"/>
        <end position="193"/>
    </location>
</feature>
<dbReference type="AlphaFoldDB" id="A0A220MHT8"/>
<evidence type="ECO:0000313" key="3">
    <source>
        <dbReference type="Proteomes" id="UP000197781"/>
    </source>
</evidence>
<dbReference type="Pfam" id="PF06182">
    <property type="entry name" value="ABC2_membrane_6"/>
    <property type="match status" value="1"/>
</dbReference>
<protein>
    <submittedName>
        <fullName evidence="2">ABC transporter permease</fullName>
    </submittedName>
</protein>
<evidence type="ECO:0000256" key="1">
    <source>
        <dbReference type="SAM" id="Phobius"/>
    </source>
</evidence>
<feature type="transmembrane region" description="Helical" evidence="1">
    <location>
        <begin position="140"/>
        <end position="162"/>
    </location>
</feature>
<gene>
    <name evidence="2" type="ORF">BP422_13515</name>
</gene>
<proteinExistence type="predicted"/>
<dbReference type="PANTHER" id="PTHR36832:SF2">
    <property type="entry name" value="INTEGRAL MEMBRANE PROTEIN"/>
    <property type="match status" value="1"/>
</dbReference>
<dbReference type="InterPro" id="IPR010390">
    <property type="entry name" value="ABC-2_transporter-like"/>
</dbReference>
<feature type="transmembrane region" description="Helical" evidence="1">
    <location>
        <begin position="111"/>
        <end position="134"/>
    </location>
</feature>
<feature type="transmembrane region" description="Helical" evidence="1">
    <location>
        <begin position="59"/>
        <end position="78"/>
    </location>
</feature>
<sequence>MVYWQIIRKSYRRNLQYRLSHVVNNVASSIFGLVFIAIWTGVLSGKQVYGPYDVKTMGYYIAICQSVLWMTTFLSPGLNVQIAVRSGAVSLDMIKPVHYLWYMLSQEFGRLLYNACYRSVPIGLLLGLAVGFFFPSDPFTYFWFILSLLLGTYIGMLLFYLAGISSFWTTEIRWVHLILLSLIFGLGGQMIPIDLMPGMIGKIAPYLPFSAMIYYPVMTLLELAPPYGLLVQVGWALVLTAVALLVTNMARRKLEIQGG</sequence>
<feature type="transmembrane region" description="Helical" evidence="1">
    <location>
        <begin position="21"/>
        <end position="39"/>
    </location>
</feature>
<name>A0A220MHT8_9BACL</name>
<feature type="transmembrane region" description="Helical" evidence="1">
    <location>
        <begin position="227"/>
        <end position="246"/>
    </location>
</feature>
<reference evidence="2 3" key="1">
    <citation type="submission" date="2016-11" db="EMBL/GenBank/DDBJ databases">
        <authorList>
            <person name="Jaros S."/>
            <person name="Januszkiewicz K."/>
            <person name="Wedrychowicz H."/>
        </authorList>
    </citation>
    <scope>NUCLEOTIDE SEQUENCE [LARGE SCALE GENOMIC DNA]</scope>
    <source>
        <strain evidence="2 3">NF2</strain>
    </source>
</reference>
<dbReference type="KEGG" id="bfm:BP422_13515"/>